<dbReference type="Proteomes" id="UP000198832">
    <property type="component" value="Unassembled WGS sequence"/>
</dbReference>
<dbReference type="STRING" id="574651.SAMN04487968_103127"/>
<dbReference type="Pfam" id="PF11021">
    <property type="entry name" value="DUF2613"/>
    <property type="match status" value="1"/>
</dbReference>
<keyword evidence="2" id="KW-1185">Reference proteome</keyword>
<dbReference type="RefSeq" id="WP_139230032.1">
    <property type="nucleotide sequence ID" value="NZ_FOLB01000003.1"/>
</dbReference>
<reference evidence="1 2" key="1">
    <citation type="submission" date="2016-10" db="EMBL/GenBank/DDBJ databases">
        <authorList>
            <person name="de Groot N.N."/>
        </authorList>
    </citation>
    <scope>NUCLEOTIDE SEQUENCE [LARGE SCALE GENOMIC DNA]</scope>
    <source>
        <strain evidence="1 2">CGMCC 1.7056</strain>
    </source>
</reference>
<evidence type="ECO:0008006" key="3">
    <source>
        <dbReference type="Google" id="ProtNLM"/>
    </source>
</evidence>
<evidence type="ECO:0000313" key="1">
    <source>
        <dbReference type="EMBL" id="SFC02806.1"/>
    </source>
</evidence>
<dbReference type="EMBL" id="FOLB01000003">
    <property type="protein sequence ID" value="SFC02806.1"/>
    <property type="molecule type" value="Genomic_DNA"/>
</dbReference>
<sequence>MGFIGTVASILVGGAVAAVTVVGLVTTTVDSKPDNAGNVSGSSAVQYGTR</sequence>
<dbReference type="InterPro" id="IPR022566">
    <property type="entry name" value="DUF2613"/>
</dbReference>
<gene>
    <name evidence="1" type="ORF">SAMN04487968_103127</name>
</gene>
<protein>
    <recommendedName>
        <fullName evidence="3">DUF2613 domain-containing protein</fullName>
    </recommendedName>
</protein>
<proteinExistence type="predicted"/>
<evidence type="ECO:0000313" key="2">
    <source>
        <dbReference type="Proteomes" id="UP000198832"/>
    </source>
</evidence>
<organism evidence="1 2">
    <name type="scientific">Nocardioides terrae</name>
    <dbReference type="NCBI Taxonomy" id="574651"/>
    <lineage>
        <taxon>Bacteria</taxon>
        <taxon>Bacillati</taxon>
        <taxon>Actinomycetota</taxon>
        <taxon>Actinomycetes</taxon>
        <taxon>Propionibacteriales</taxon>
        <taxon>Nocardioidaceae</taxon>
        <taxon>Nocardioides</taxon>
    </lineage>
</organism>
<accession>A0A1I1FUV4</accession>
<dbReference type="AlphaFoldDB" id="A0A1I1FUV4"/>
<name>A0A1I1FUV4_9ACTN</name>